<evidence type="ECO:0000256" key="7">
    <source>
        <dbReference type="ARBA" id="ARBA00022692"/>
    </source>
</evidence>
<dbReference type="PRINTS" id="PR00344">
    <property type="entry name" value="BCTRLSENSOR"/>
</dbReference>
<dbReference type="OrthoDB" id="9772835at2"/>
<dbReference type="EMBL" id="PDKO01000002">
    <property type="protein sequence ID" value="RXJ64185.1"/>
    <property type="molecule type" value="Genomic_DNA"/>
</dbReference>
<comment type="caution">
    <text evidence="16">The sequence shown here is derived from an EMBL/GenBank/DDBJ whole genome shotgun (WGS) entry which is preliminary data.</text>
</comment>
<keyword evidence="13" id="KW-0472">Membrane</keyword>
<organism evidence="16 17">
    <name type="scientific">Halarcobacter anaerophilus</name>
    <dbReference type="NCBI Taxonomy" id="877500"/>
    <lineage>
        <taxon>Bacteria</taxon>
        <taxon>Pseudomonadati</taxon>
        <taxon>Campylobacterota</taxon>
        <taxon>Epsilonproteobacteria</taxon>
        <taxon>Campylobacterales</taxon>
        <taxon>Arcobacteraceae</taxon>
        <taxon>Halarcobacter</taxon>
    </lineage>
</organism>
<dbReference type="InterPro" id="IPR035965">
    <property type="entry name" value="PAS-like_dom_sf"/>
</dbReference>
<feature type="transmembrane region" description="Helical" evidence="13">
    <location>
        <begin position="6"/>
        <end position="28"/>
    </location>
</feature>
<dbReference type="PANTHER" id="PTHR43065">
    <property type="entry name" value="SENSOR HISTIDINE KINASE"/>
    <property type="match status" value="1"/>
</dbReference>
<dbReference type="InterPro" id="IPR036097">
    <property type="entry name" value="HisK_dim/P_sf"/>
</dbReference>
<dbReference type="InterPro" id="IPR029151">
    <property type="entry name" value="Sensor-like_sf"/>
</dbReference>
<dbReference type="CDD" id="cd00082">
    <property type="entry name" value="HisKA"/>
    <property type="match status" value="1"/>
</dbReference>
<dbReference type="EC" id="2.7.13.3" evidence="3"/>
<comment type="subcellular location">
    <subcellularLocation>
        <location evidence="2">Cell membrane</location>
        <topology evidence="2">Multi-pass membrane protein</topology>
    </subcellularLocation>
</comment>
<sequence>MDLKSNLKYLLLISIISISAFFTINYFVELKVDSIKKDKFSTISNNVKMLIDQAIEDKIYSTLNLAISISEYASSHKLLSKQNKEELKNLKNISMKIEKNSNFRNLWIHVVDAKGISRYRNWSEKSGDYLLNVRKELIPLLKKPKIVNLISVGIFDISFKSIVPIYEGEKFMGLIETITKFNSIAKKFHEKGIDFLILVDKKYKKQIKKPFSKLFIDDYYVANINAKKELLNLTKNNLSEFLNIKNYEINSNKFITRYEIKDFKNNEMANVLTFQNYNKIFLNEIQSLENSLRIIGYLSTLIIIAIFSTYYYFNKSKYAKTLEKEVKNRTKALNQLIRRYKQLFEGSRAIKIVVDPQSMNIFDANKAALDFYGYSKEEIKKLKSSDININIKENENIFKDILKEQKNIFYFKHKLANGKIRDVEVYSSLIDVDNKKLIYSIIRDITEELKLKKEFEEKQKLFYQQAKMASMGEMLENIAHQWRQPLSTITTAASGIKLKKEFGLLDDTFFNDSVGIIIRSANYLSQTIEDFRNFFKHSDNKEKFQISTAIQESFNILRLKINSNSVKTYLRDDSKVIIEGFKNEFIQVFLNLINNSIDTFKNMEDENRIILINIEKVKNSVEISFQDSAKGINKDIIDKIFEPYFTTKHKSQGTGIGLYMSEQIINKHFDGRITVCNADFELDSKKYHGAKFTITLPLS</sequence>
<keyword evidence="7 13" id="KW-0812">Transmembrane</keyword>
<keyword evidence="9" id="KW-0418">Kinase</keyword>
<keyword evidence="6" id="KW-0808">Transferase</keyword>
<evidence type="ECO:0000256" key="13">
    <source>
        <dbReference type="SAM" id="Phobius"/>
    </source>
</evidence>
<evidence type="ECO:0000256" key="2">
    <source>
        <dbReference type="ARBA" id="ARBA00004651"/>
    </source>
</evidence>
<dbReference type="Gene3D" id="1.10.287.130">
    <property type="match status" value="1"/>
</dbReference>
<dbReference type="NCBIfam" id="TIGR00229">
    <property type="entry name" value="sensory_box"/>
    <property type="match status" value="1"/>
</dbReference>
<evidence type="ECO:0000256" key="10">
    <source>
        <dbReference type="ARBA" id="ARBA00022840"/>
    </source>
</evidence>
<evidence type="ECO:0000313" key="17">
    <source>
        <dbReference type="Proteomes" id="UP000290191"/>
    </source>
</evidence>
<evidence type="ECO:0000256" key="6">
    <source>
        <dbReference type="ARBA" id="ARBA00022679"/>
    </source>
</evidence>
<dbReference type="SUPFAM" id="SSF55785">
    <property type="entry name" value="PYP-like sensor domain (PAS domain)"/>
    <property type="match status" value="1"/>
</dbReference>
<evidence type="ECO:0000256" key="9">
    <source>
        <dbReference type="ARBA" id="ARBA00022777"/>
    </source>
</evidence>
<evidence type="ECO:0000256" key="12">
    <source>
        <dbReference type="ARBA" id="ARBA00023012"/>
    </source>
</evidence>
<keyword evidence="12" id="KW-0902">Two-component regulatory system</keyword>
<dbReference type="Pfam" id="PF13426">
    <property type="entry name" value="PAS_9"/>
    <property type="match status" value="1"/>
</dbReference>
<evidence type="ECO:0000256" key="11">
    <source>
        <dbReference type="ARBA" id="ARBA00022989"/>
    </source>
</evidence>
<dbReference type="SUPFAM" id="SSF47384">
    <property type="entry name" value="Homodimeric domain of signal transducing histidine kinase"/>
    <property type="match status" value="1"/>
</dbReference>
<keyword evidence="10" id="KW-0067">ATP-binding</keyword>
<dbReference type="STRING" id="877500.GCA_000935065_01372"/>
<dbReference type="PROSITE" id="PS50112">
    <property type="entry name" value="PAS"/>
    <property type="match status" value="1"/>
</dbReference>
<proteinExistence type="predicted"/>
<dbReference type="PANTHER" id="PTHR43065:SF46">
    <property type="entry name" value="C4-DICARBOXYLATE TRANSPORT SENSOR PROTEIN DCTB"/>
    <property type="match status" value="1"/>
</dbReference>
<evidence type="ECO:0000256" key="1">
    <source>
        <dbReference type="ARBA" id="ARBA00000085"/>
    </source>
</evidence>
<dbReference type="GO" id="GO:0005886">
    <property type="term" value="C:plasma membrane"/>
    <property type="evidence" value="ECO:0007669"/>
    <property type="project" value="UniProtKB-SubCell"/>
</dbReference>
<dbReference type="InterPro" id="IPR029150">
    <property type="entry name" value="dCache_3"/>
</dbReference>
<dbReference type="InterPro" id="IPR000014">
    <property type="entry name" value="PAS"/>
</dbReference>
<dbReference type="Gene3D" id="3.30.565.10">
    <property type="entry name" value="Histidine kinase-like ATPase, C-terminal domain"/>
    <property type="match status" value="1"/>
</dbReference>
<keyword evidence="8" id="KW-0547">Nucleotide-binding</keyword>
<keyword evidence="5" id="KW-0597">Phosphoprotein</keyword>
<dbReference type="Pfam" id="PF02518">
    <property type="entry name" value="HATPase_c"/>
    <property type="match status" value="1"/>
</dbReference>
<dbReference type="SUPFAM" id="SSF103190">
    <property type="entry name" value="Sensory domain-like"/>
    <property type="match status" value="1"/>
</dbReference>
<dbReference type="InterPro" id="IPR005467">
    <property type="entry name" value="His_kinase_dom"/>
</dbReference>
<evidence type="ECO:0000256" key="5">
    <source>
        <dbReference type="ARBA" id="ARBA00022553"/>
    </source>
</evidence>
<dbReference type="Pfam" id="PF00512">
    <property type="entry name" value="HisKA"/>
    <property type="match status" value="1"/>
</dbReference>
<dbReference type="CDD" id="cd00130">
    <property type="entry name" value="PAS"/>
    <property type="match status" value="1"/>
</dbReference>
<dbReference type="AlphaFoldDB" id="A0A4Q0Y3T4"/>
<dbReference type="InterPro" id="IPR003594">
    <property type="entry name" value="HATPase_dom"/>
</dbReference>
<keyword evidence="11 13" id="KW-1133">Transmembrane helix</keyword>
<evidence type="ECO:0000259" key="14">
    <source>
        <dbReference type="PROSITE" id="PS50109"/>
    </source>
</evidence>
<dbReference type="InterPro" id="IPR003661">
    <property type="entry name" value="HisK_dim/P_dom"/>
</dbReference>
<evidence type="ECO:0000259" key="15">
    <source>
        <dbReference type="PROSITE" id="PS50112"/>
    </source>
</evidence>
<keyword evidence="4" id="KW-1003">Cell membrane</keyword>
<evidence type="ECO:0000256" key="3">
    <source>
        <dbReference type="ARBA" id="ARBA00012438"/>
    </source>
</evidence>
<comment type="catalytic activity">
    <reaction evidence="1">
        <text>ATP + protein L-histidine = ADP + protein N-phospho-L-histidine.</text>
        <dbReference type="EC" id="2.7.13.3"/>
    </reaction>
</comment>
<reference evidence="16 17" key="1">
    <citation type="submission" date="2017-10" db="EMBL/GenBank/DDBJ databases">
        <title>Genomics of the genus Arcobacter.</title>
        <authorList>
            <person name="Perez-Cataluna A."/>
            <person name="Figueras M.J."/>
        </authorList>
    </citation>
    <scope>NUCLEOTIDE SEQUENCE [LARGE SCALE GENOMIC DNA]</scope>
    <source>
        <strain evidence="16 17">DSM 24636</strain>
    </source>
</reference>
<accession>A0A4Q0Y3T4</accession>
<keyword evidence="17" id="KW-1185">Reference proteome</keyword>
<evidence type="ECO:0000256" key="4">
    <source>
        <dbReference type="ARBA" id="ARBA00022475"/>
    </source>
</evidence>
<dbReference type="InterPro" id="IPR004358">
    <property type="entry name" value="Sig_transdc_His_kin-like_C"/>
</dbReference>
<dbReference type="GO" id="GO:0000155">
    <property type="term" value="F:phosphorelay sensor kinase activity"/>
    <property type="evidence" value="ECO:0007669"/>
    <property type="project" value="InterPro"/>
</dbReference>
<evidence type="ECO:0000256" key="8">
    <source>
        <dbReference type="ARBA" id="ARBA00022741"/>
    </source>
</evidence>
<dbReference type="InterPro" id="IPR036890">
    <property type="entry name" value="HATPase_C_sf"/>
</dbReference>
<protein>
    <recommendedName>
        <fullName evidence="3">histidine kinase</fullName>
        <ecNumber evidence="3">2.7.13.3</ecNumber>
    </recommendedName>
</protein>
<feature type="domain" description="Histidine kinase" evidence="14">
    <location>
        <begin position="477"/>
        <end position="699"/>
    </location>
</feature>
<evidence type="ECO:0000313" key="16">
    <source>
        <dbReference type="EMBL" id="RXJ64185.1"/>
    </source>
</evidence>
<name>A0A4Q0Y3T4_9BACT</name>
<dbReference type="Gene3D" id="3.30.450.20">
    <property type="entry name" value="PAS domain"/>
    <property type="match status" value="1"/>
</dbReference>
<feature type="transmembrane region" description="Helical" evidence="13">
    <location>
        <begin position="294"/>
        <end position="313"/>
    </location>
</feature>
<dbReference type="GO" id="GO:0005524">
    <property type="term" value="F:ATP binding"/>
    <property type="evidence" value="ECO:0007669"/>
    <property type="project" value="UniProtKB-KW"/>
</dbReference>
<dbReference type="SMART" id="SM00387">
    <property type="entry name" value="HATPase_c"/>
    <property type="match status" value="1"/>
</dbReference>
<dbReference type="PROSITE" id="PS50109">
    <property type="entry name" value="HIS_KIN"/>
    <property type="match status" value="1"/>
</dbReference>
<dbReference type="SMART" id="SM00388">
    <property type="entry name" value="HisKA"/>
    <property type="match status" value="1"/>
</dbReference>
<dbReference type="Pfam" id="PF14827">
    <property type="entry name" value="dCache_3"/>
    <property type="match status" value="1"/>
</dbReference>
<gene>
    <name evidence="16" type="ORF">CRV06_04420</name>
</gene>
<dbReference type="SUPFAM" id="SSF55874">
    <property type="entry name" value="ATPase domain of HSP90 chaperone/DNA topoisomerase II/histidine kinase"/>
    <property type="match status" value="1"/>
</dbReference>
<dbReference type="RefSeq" id="WP_129081501.1">
    <property type="nucleotide sequence ID" value="NZ_CP041070.1"/>
</dbReference>
<dbReference type="Proteomes" id="UP000290191">
    <property type="component" value="Unassembled WGS sequence"/>
</dbReference>
<feature type="domain" description="PAS" evidence="15">
    <location>
        <begin position="336"/>
        <end position="379"/>
    </location>
</feature>